<evidence type="ECO:0000256" key="9">
    <source>
        <dbReference type="ARBA" id="ARBA00049893"/>
    </source>
</evidence>
<name>A0A3B0YSC6_9ZZZZ</name>
<dbReference type="PANTHER" id="PTHR30616:SF2">
    <property type="entry name" value="PURINE NUCLEOSIDE PHOSPHORYLASE LACC1"/>
    <property type="match status" value="1"/>
</dbReference>
<comment type="catalytic activity">
    <reaction evidence="9">
        <text>S-methyl-5'-thioadenosine + phosphate = 5-(methylsulfanyl)-alpha-D-ribose 1-phosphate + adenine</text>
        <dbReference type="Rhea" id="RHEA:11852"/>
        <dbReference type="ChEBI" id="CHEBI:16708"/>
        <dbReference type="ChEBI" id="CHEBI:17509"/>
        <dbReference type="ChEBI" id="CHEBI:43474"/>
        <dbReference type="ChEBI" id="CHEBI:58533"/>
        <dbReference type="EC" id="2.4.2.28"/>
    </reaction>
    <physiologicalReaction direction="left-to-right" evidence="9">
        <dbReference type="Rhea" id="RHEA:11853"/>
    </physiologicalReaction>
</comment>
<keyword evidence="6" id="KW-0862">Zinc</keyword>
<comment type="catalytic activity">
    <reaction evidence="7">
        <text>adenosine + H2O + H(+) = inosine + NH4(+)</text>
        <dbReference type="Rhea" id="RHEA:24408"/>
        <dbReference type="ChEBI" id="CHEBI:15377"/>
        <dbReference type="ChEBI" id="CHEBI:15378"/>
        <dbReference type="ChEBI" id="CHEBI:16335"/>
        <dbReference type="ChEBI" id="CHEBI:17596"/>
        <dbReference type="ChEBI" id="CHEBI:28938"/>
        <dbReference type="EC" id="3.5.4.4"/>
    </reaction>
    <physiologicalReaction direction="left-to-right" evidence="7">
        <dbReference type="Rhea" id="RHEA:24409"/>
    </physiologicalReaction>
</comment>
<evidence type="ECO:0000256" key="3">
    <source>
        <dbReference type="ARBA" id="ARBA00022679"/>
    </source>
</evidence>
<dbReference type="EMBL" id="UOFP01000003">
    <property type="protein sequence ID" value="VAW83778.1"/>
    <property type="molecule type" value="Genomic_DNA"/>
</dbReference>
<keyword evidence="5" id="KW-0378">Hydrolase</keyword>
<evidence type="ECO:0000256" key="8">
    <source>
        <dbReference type="ARBA" id="ARBA00048968"/>
    </source>
</evidence>
<reference evidence="10" key="1">
    <citation type="submission" date="2018-06" db="EMBL/GenBank/DDBJ databases">
        <authorList>
            <person name="Zhirakovskaya E."/>
        </authorList>
    </citation>
    <scope>NUCLEOTIDE SEQUENCE</scope>
</reference>
<accession>A0A3B0YSC6</accession>
<dbReference type="InterPro" id="IPR003730">
    <property type="entry name" value="Cu_polyphenol_OxRdtase"/>
</dbReference>
<evidence type="ECO:0000256" key="5">
    <source>
        <dbReference type="ARBA" id="ARBA00022801"/>
    </source>
</evidence>
<dbReference type="PANTHER" id="PTHR30616">
    <property type="entry name" value="UNCHARACTERIZED PROTEIN YFIH"/>
    <property type="match status" value="1"/>
</dbReference>
<dbReference type="NCBIfam" id="TIGR00726">
    <property type="entry name" value="peptidoglycan editing factor PgeF"/>
    <property type="match status" value="1"/>
</dbReference>
<dbReference type="InterPro" id="IPR038371">
    <property type="entry name" value="Cu_polyphenol_OxRdtase_sf"/>
</dbReference>
<comment type="similarity">
    <text evidence="2">Belongs to the purine nucleoside phosphorylase YfiH/LACC1 family.</text>
</comment>
<dbReference type="SUPFAM" id="SSF64438">
    <property type="entry name" value="CNF1/YfiH-like putative cysteine hydrolases"/>
    <property type="match status" value="1"/>
</dbReference>
<evidence type="ECO:0000256" key="6">
    <source>
        <dbReference type="ARBA" id="ARBA00022833"/>
    </source>
</evidence>
<comment type="catalytic activity">
    <reaction evidence="8">
        <text>adenosine + phosphate = alpha-D-ribose 1-phosphate + adenine</text>
        <dbReference type="Rhea" id="RHEA:27642"/>
        <dbReference type="ChEBI" id="CHEBI:16335"/>
        <dbReference type="ChEBI" id="CHEBI:16708"/>
        <dbReference type="ChEBI" id="CHEBI:43474"/>
        <dbReference type="ChEBI" id="CHEBI:57720"/>
        <dbReference type="EC" id="2.4.2.1"/>
    </reaction>
    <physiologicalReaction direction="left-to-right" evidence="8">
        <dbReference type="Rhea" id="RHEA:27643"/>
    </physiologicalReaction>
</comment>
<dbReference type="AlphaFoldDB" id="A0A3B0YSC6"/>
<keyword evidence="3" id="KW-0808">Transferase</keyword>
<comment type="catalytic activity">
    <reaction evidence="1">
        <text>inosine + phosphate = alpha-D-ribose 1-phosphate + hypoxanthine</text>
        <dbReference type="Rhea" id="RHEA:27646"/>
        <dbReference type="ChEBI" id="CHEBI:17368"/>
        <dbReference type="ChEBI" id="CHEBI:17596"/>
        <dbReference type="ChEBI" id="CHEBI:43474"/>
        <dbReference type="ChEBI" id="CHEBI:57720"/>
        <dbReference type="EC" id="2.4.2.1"/>
    </reaction>
    <physiologicalReaction direction="left-to-right" evidence="1">
        <dbReference type="Rhea" id="RHEA:27647"/>
    </physiologicalReaction>
</comment>
<evidence type="ECO:0000256" key="4">
    <source>
        <dbReference type="ARBA" id="ARBA00022723"/>
    </source>
</evidence>
<evidence type="ECO:0000313" key="10">
    <source>
        <dbReference type="EMBL" id="VAW83778.1"/>
    </source>
</evidence>
<dbReference type="Gene3D" id="3.60.140.10">
    <property type="entry name" value="CNF1/YfiH-like putative cysteine hydrolases"/>
    <property type="match status" value="1"/>
</dbReference>
<evidence type="ECO:0000256" key="7">
    <source>
        <dbReference type="ARBA" id="ARBA00047989"/>
    </source>
</evidence>
<organism evidence="10">
    <name type="scientific">hydrothermal vent metagenome</name>
    <dbReference type="NCBI Taxonomy" id="652676"/>
    <lineage>
        <taxon>unclassified sequences</taxon>
        <taxon>metagenomes</taxon>
        <taxon>ecological metagenomes</taxon>
    </lineage>
</organism>
<dbReference type="CDD" id="cd16833">
    <property type="entry name" value="YfiH"/>
    <property type="match status" value="1"/>
</dbReference>
<evidence type="ECO:0000256" key="1">
    <source>
        <dbReference type="ARBA" id="ARBA00000553"/>
    </source>
</evidence>
<dbReference type="GO" id="GO:0017061">
    <property type="term" value="F:S-methyl-5-thioadenosine phosphorylase activity"/>
    <property type="evidence" value="ECO:0007669"/>
    <property type="project" value="UniProtKB-EC"/>
</dbReference>
<protein>
    <submittedName>
        <fullName evidence="10">FIG00003370: Multicopper polyphenol oxidase</fullName>
    </submittedName>
</protein>
<evidence type="ECO:0000256" key="2">
    <source>
        <dbReference type="ARBA" id="ARBA00007353"/>
    </source>
</evidence>
<keyword evidence="4" id="KW-0479">Metal-binding</keyword>
<dbReference type="GO" id="GO:0005507">
    <property type="term" value="F:copper ion binding"/>
    <property type="evidence" value="ECO:0007669"/>
    <property type="project" value="TreeGrafter"/>
</dbReference>
<gene>
    <name evidence="10" type="ORF">MNBD_GAMMA18-1856</name>
</gene>
<sequence length="244" mass="26662">MKTLIEPDWPAPANVRAFSTTRLGGVSTSPYDSLNLATHVGDDPRQVAENRYCLQQQLALPSAPAWLNQVHGIDIQPLSEPLSAPVDADGSISDQQGLVCAVMTADCLPLLLCDRAGRRVAAIHAGWRGLCCGIIEKSIQQMAVPAEQLLVWLGPAIGATAFQVGAEVRDAFIAHDASASQAFVQQDQQHWLADLYQLARQRLLSQGVDAIYGGDYCTFQQRELFFSYRREGVTGRMASLIWLQ</sequence>
<proteinExistence type="inferred from homology"/>
<dbReference type="GO" id="GO:0016787">
    <property type="term" value="F:hydrolase activity"/>
    <property type="evidence" value="ECO:0007669"/>
    <property type="project" value="UniProtKB-KW"/>
</dbReference>
<dbReference type="InterPro" id="IPR011324">
    <property type="entry name" value="Cytotoxic_necrot_fac-like_cat"/>
</dbReference>
<dbReference type="Pfam" id="PF02578">
    <property type="entry name" value="Cu-oxidase_4"/>
    <property type="match status" value="1"/>
</dbReference>